<proteinExistence type="predicted"/>
<evidence type="ECO:0000256" key="3">
    <source>
        <dbReference type="SAM" id="MobiDB-lite"/>
    </source>
</evidence>
<dbReference type="SUPFAM" id="SSF52172">
    <property type="entry name" value="CheY-like"/>
    <property type="match status" value="2"/>
</dbReference>
<feature type="domain" description="Response regulatory" evidence="4">
    <location>
        <begin position="152"/>
        <end position="268"/>
    </location>
</feature>
<evidence type="ECO:0000313" key="6">
    <source>
        <dbReference type="EMBL" id="EAQ01926.1"/>
    </source>
</evidence>
<organism evidence="6 7">
    <name type="scientific">Pseudooceanicola batsensis (strain ATCC BAA-863 / DSM 15984 / KCTC 12145 / HTCC2597)</name>
    <name type="common">Oceanicola batsensis</name>
    <dbReference type="NCBI Taxonomy" id="252305"/>
    <lineage>
        <taxon>Bacteria</taxon>
        <taxon>Pseudomonadati</taxon>
        <taxon>Pseudomonadota</taxon>
        <taxon>Alphaproteobacteria</taxon>
        <taxon>Rhodobacterales</taxon>
        <taxon>Paracoccaceae</taxon>
        <taxon>Pseudooceanicola</taxon>
    </lineage>
</organism>
<gene>
    <name evidence="6" type="ORF">OB2597_00875</name>
</gene>
<dbReference type="Gene3D" id="3.40.50.2300">
    <property type="match status" value="1"/>
</dbReference>
<dbReference type="FunFam" id="3.30.70.270:FF:000001">
    <property type="entry name" value="Diguanylate cyclase domain protein"/>
    <property type="match status" value="1"/>
</dbReference>
<dbReference type="InterPro" id="IPR011006">
    <property type="entry name" value="CheY-like_superfamily"/>
</dbReference>
<dbReference type="EMBL" id="AAMO01000010">
    <property type="protein sequence ID" value="EAQ01926.1"/>
    <property type="molecule type" value="Genomic_DNA"/>
</dbReference>
<evidence type="ECO:0000259" key="4">
    <source>
        <dbReference type="PROSITE" id="PS50110"/>
    </source>
</evidence>
<dbReference type="PROSITE" id="PS50110">
    <property type="entry name" value="RESPONSE_REGULATORY"/>
    <property type="match status" value="2"/>
</dbReference>
<dbReference type="InterPro" id="IPR043128">
    <property type="entry name" value="Rev_trsase/Diguanyl_cyclase"/>
</dbReference>
<accession>A3U1Z2</accession>
<dbReference type="InterPro" id="IPR050469">
    <property type="entry name" value="Diguanylate_Cyclase"/>
</dbReference>
<dbReference type="EC" id="2.7.7.65" evidence="1"/>
<dbReference type="STRING" id="252305.OB2597_00875"/>
<reference evidence="6 7" key="1">
    <citation type="journal article" date="2010" name="J. Bacteriol.">
        <title>Genome sequences of Oceanicola granulosus HTCC2516(T) and Oceanicola batsensis HTCC2597(TDelta).</title>
        <authorList>
            <person name="Thrash J.C."/>
            <person name="Cho J.C."/>
            <person name="Vergin K.L."/>
            <person name="Giovannoni S.J."/>
        </authorList>
    </citation>
    <scope>NUCLEOTIDE SEQUENCE [LARGE SCALE GENOMIC DNA]</scope>
    <source>
        <strain evidence="7">ATCC BAA-863 / DSM 15984 / KCTC 12145 / HTCC2597</strain>
    </source>
</reference>
<keyword evidence="2" id="KW-0597">Phosphoprotein</keyword>
<evidence type="ECO:0000256" key="2">
    <source>
        <dbReference type="PROSITE-ProRule" id="PRU00169"/>
    </source>
</evidence>
<feature type="region of interest" description="Disordered" evidence="3">
    <location>
        <begin position="467"/>
        <end position="505"/>
    </location>
</feature>
<dbReference type="Proteomes" id="UP000004318">
    <property type="component" value="Unassembled WGS sequence"/>
</dbReference>
<feature type="modified residue" description="4-aspartylphosphate" evidence="2">
    <location>
        <position position="200"/>
    </location>
</feature>
<dbReference type="PROSITE" id="PS50887">
    <property type="entry name" value="GGDEF"/>
    <property type="match status" value="1"/>
</dbReference>
<feature type="modified residue" description="4-aspartylphosphate" evidence="2">
    <location>
        <position position="54"/>
    </location>
</feature>
<dbReference type="SMART" id="SM00448">
    <property type="entry name" value="REC"/>
    <property type="match status" value="1"/>
</dbReference>
<dbReference type="GO" id="GO:0052621">
    <property type="term" value="F:diguanylate cyclase activity"/>
    <property type="evidence" value="ECO:0007669"/>
    <property type="project" value="UniProtKB-EC"/>
</dbReference>
<dbReference type="CDD" id="cd01949">
    <property type="entry name" value="GGDEF"/>
    <property type="match status" value="1"/>
</dbReference>
<keyword evidence="7" id="KW-1185">Reference proteome</keyword>
<dbReference type="RefSeq" id="WP_009804429.1">
    <property type="nucleotide sequence ID" value="NZ_CH724131.1"/>
</dbReference>
<dbReference type="InterPro" id="IPR001789">
    <property type="entry name" value="Sig_transdc_resp-reg_receiver"/>
</dbReference>
<dbReference type="InterPro" id="IPR000160">
    <property type="entry name" value="GGDEF_dom"/>
</dbReference>
<evidence type="ECO:0000259" key="5">
    <source>
        <dbReference type="PROSITE" id="PS50887"/>
    </source>
</evidence>
<dbReference type="PANTHER" id="PTHR45138">
    <property type="entry name" value="REGULATORY COMPONENTS OF SENSORY TRANSDUCTION SYSTEM"/>
    <property type="match status" value="1"/>
</dbReference>
<dbReference type="HOGENOM" id="CLU_000445_11_28_5"/>
<dbReference type="PANTHER" id="PTHR45138:SF24">
    <property type="entry name" value="DIGUANYLATE CYCLASE DGCC-RELATED"/>
    <property type="match status" value="1"/>
</dbReference>
<feature type="domain" description="Response regulatory" evidence="4">
    <location>
        <begin position="4"/>
        <end position="119"/>
    </location>
</feature>
<dbReference type="eggNOG" id="COG3706">
    <property type="taxonomic scope" value="Bacteria"/>
</dbReference>
<name>A3U1Z2_PSEBH</name>
<feature type="domain" description="GGDEF" evidence="5">
    <location>
        <begin position="318"/>
        <end position="461"/>
    </location>
</feature>
<dbReference type="GO" id="GO:1902201">
    <property type="term" value="P:negative regulation of bacterial-type flagellum-dependent cell motility"/>
    <property type="evidence" value="ECO:0007669"/>
    <property type="project" value="TreeGrafter"/>
</dbReference>
<protein>
    <recommendedName>
        <fullName evidence="1">diguanylate cyclase</fullName>
        <ecNumber evidence="1">2.7.7.65</ecNumber>
    </recommendedName>
</protein>
<evidence type="ECO:0000256" key="1">
    <source>
        <dbReference type="ARBA" id="ARBA00012528"/>
    </source>
</evidence>
<sequence>MPEQILIADDRFASRLMLTSLFSGAYYDVLQADRPKTVLAIARRNPPAAIVIADIAAMSPVMLCETLRHDPAAGGCLRMIVTDRHDPARAATLIAAGADDVVSQSAPDEEVLARMRRLMDHRVRVMDLTMREDRTRPQGLAETPEGFDGPARIAIVSASRSARHWADQILAFFPNLAEDAIRVVAPDARIGPDTDVILLDGGSLGGESLLRQTARLVRGQDTRGGELLVTIPQGDATLAPRALDLGAGAVMHLPFDTAEAVARIRLLIHRRREVRRLQSRQDAELQSALTDPLTGLFNRRYALPRVEDLVREARSRGQPGALLMADLDRFKRVNDLHGHLAGDAVLRSVAATASGHVVAPGFCARIGGDEILIVLPGCGQRNAQTLARRVGAAVAGRPVSLPGVPAGIDVTLSIGMAVLAPGGPRTDTSAEEEAARLLHSADMALYRAKAAGRDRVATDLALVESATEAGRVENIPDRSFQNPSQRANEGVVPSRPGNDSALGPP</sequence>
<dbReference type="OrthoDB" id="9812260at2"/>
<dbReference type="AlphaFoldDB" id="A3U1Z2"/>
<evidence type="ECO:0000313" key="7">
    <source>
        <dbReference type="Proteomes" id="UP000004318"/>
    </source>
</evidence>
<dbReference type="SUPFAM" id="SSF55073">
    <property type="entry name" value="Nucleotide cyclase"/>
    <property type="match status" value="1"/>
</dbReference>
<dbReference type="GO" id="GO:0043709">
    <property type="term" value="P:cell adhesion involved in single-species biofilm formation"/>
    <property type="evidence" value="ECO:0007669"/>
    <property type="project" value="TreeGrafter"/>
</dbReference>
<dbReference type="Pfam" id="PF00990">
    <property type="entry name" value="GGDEF"/>
    <property type="match status" value="1"/>
</dbReference>
<dbReference type="GO" id="GO:0000160">
    <property type="term" value="P:phosphorelay signal transduction system"/>
    <property type="evidence" value="ECO:0007669"/>
    <property type="project" value="InterPro"/>
</dbReference>
<dbReference type="NCBIfam" id="TIGR00254">
    <property type="entry name" value="GGDEF"/>
    <property type="match status" value="1"/>
</dbReference>
<dbReference type="InterPro" id="IPR029787">
    <property type="entry name" value="Nucleotide_cyclase"/>
</dbReference>
<dbReference type="Gene3D" id="3.30.70.270">
    <property type="match status" value="1"/>
</dbReference>
<comment type="caution">
    <text evidence="6">The sequence shown here is derived from an EMBL/GenBank/DDBJ whole genome shotgun (WGS) entry which is preliminary data.</text>
</comment>
<dbReference type="SMART" id="SM00267">
    <property type="entry name" value="GGDEF"/>
    <property type="match status" value="1"/>
</dbReference>
<dbReference type="GO" id="GO:0005886">
    <property type="term" value="C:plasma membrane"/>
    <property type="evidence" value="ECO:0007669"/>
    <property type="project" value="TreeGrafter"/>
</dbReference>